<evidence type="ECO:0000313" key="2">
    <source>
        <dbReference type="WBParaSite" id="HNAJ_0000536201-mRNA-1"/>
    </source>
</evidence>
<dbReference type="WBParaSite" id="HNAJ_0000536201-mRNA-1">
    <property type="protein sequence ID" value="HNAJ_0000536201-mRNA-1"/>
    <property type="gene ID" value="HNAJ_0000536201"/>
</dbReference>
<organism evidence="2">
    <name type="scientific">Rodentolepis nana</name>
    <name type="common">Dwarf tapeworm</name>
    <name type="synonym">Hymenolepis nana</name>
    <dbReference type="NCBI Taxonomy" id="102285"/>
    <lineage>
        <taxon>Eukaryota</taxon>
        <taxon>Metazoa</taxon>
        <taxon>Spiralia</taxon>
        <taxon>Lophotrochozoa</taxon>
        <taxon>Platyhelminthes</taxon>
        <taxon>Cestoda</taxon>
        <taxon>Eucestoda</taxon>
        <taxon>Cyclophyllidea</taxon>
        <taxon>Hymenolepididae</taxon>
        <taxon>Rodentolepis</taxon>
    </lineage>
</organism>
<dbReference type="STRING" id="102285.A0A0R3TE73"/>
<dbReference type="AlphaFoldDB" id="A0A0R3TE73"/>
<protein>
    <submittedName>
        <fullName evidence="2">CST complex subunit CTC1</fullName>
    </submittedName>
</protein>
<sequence>LYSFISSGTKIRFFEPITNSPHQELILIGRLKMKPQTGGLVLKPLFPSPSPPSELPLVFTNITNSTLSSNLLDEVILIRQPHLIITERADEHKQASYIRAFGHCLADIPDICIRCDSTPRSLSTQVSSGFSKEEEEEARGSTSGPIILRYISSLSSDGSRFSIRCEDKLKSSSSSSLQDVELCSPLDLWTFACGLFTVGRRIHLKCRISPDNDQPSRQIPMPVMEPQGAPLSSSCRHLIGLYNWRILSVSEVLDLLSNDAFREEIEQNRKVVVSIQGYFLKHREPSRRSISNNNRRKISLWLVDSYRHDRTTSSPLRIDFIVSDSVNRTADELLRLPRLTHLCIFKACLQGTRFILPLSPNHFQVSPNSLPSYFTSSGVHEMCRCFPDEHVNPVCSVCLPQDPMEISEVTPEVTLPRMDFLCDEKTPKTCLVQIIRCLDFKVINLEGEDDVRIILKIIISDGSATALGQFDSGELKVSGSSPALRGLATLLGLEESIVRQVITNMARVNEETIDPVSVGLNLWLASPGFLRQICLTLDNLPSTRVKSYWRLSKVRIGKDVRIAIPPMQKLRIIN</sequence>
<proteinExistence type="predicted"/>
<evidence type="ECO:0000256" key="1">
    <source>
        <dbReference type="SAM" id="MobiDB-lite"/>
    </source>
</evidence>
<reference evidence="2" key="1">
    <citation type="submission" date="2017-02" db="UniProtKB">
        <authorList>
            <consortium name="WormBaseParasite"/>
        </authorList>
    </citation>
    <scope>IDENTIFICATION</scope>
</reference>
<feature type="compositionally biased region" description="Polar residues" evidence="1">
    <location>
        <begin position="120"/>
        <end position="130"/>
    </location>
</feature>
<name>A0A0R3TE73_RODNA</name>
<accession>A0A0R3TE73</accession>
<feature type="region of interest" description="Disordered" evidence="1">
    <location>
        <begin position="120"/>
        <end position="141"/>
    </location>
</feature>